<organism evidence="1 2">
    <name type="scientific">Colletotrichum orchidophilum</name>
    <dbReference type="NCBI Taxonomy" id="1209926"/>
    <lineage>
        <taxon>Eukaryota</taxon>
        <taxon>Fungi</taxon>
        <taxon>Dikarya</taxon>
        <taxon>Ascomycota</taxon>
        <taxon>Pezizomycotina</taxon>
        <taxon>Sordariomycetes</taxon>
        <taxon>Hypocreomycetidae</taxon>
        <taxon>Glomerellales</taxon>
        <taxon>Glomerellaceae</taxon>
        <taxon>Colletotrichum</taxon>
    </lineage>
</organism>
<comment type="caution">
    <text evidence="1">The sequence shown here is derived from an EMBL/GenBank/DDBJ whole genome shotgun (WGS) entry which is preliminary data.</text>
</comment>
<dbReference type="OrthoDB" id="4843057at2759"/>
<dbReference type="GeneID" id="34562628"/>
<name>A0A1G4B1C5_9PEZI</name>
<reference evidence="1 2" key="1">
    <citation type="submission" date="2016-09" db="EMBL/GenBank/DDBJ databases">
        <authorList>
            <person name="Capua I."/>
            <person name="De Benedictis P."/>
            <person name="Joannis T."/>
            <person name="Lombin L.H."/>
            <person name="Cattoli G."/>
        </authorList>
    </citation>
    <scope>NUCLEOTIDE SEQUENCE [LARGE SCALE GENOMIC DNA]</scope>
    <source>
        <strain evidence="1 2">IMI 309357</strain>
    </source>
</reference>
<dbReference type="EMBL" id="MJBS01000086">
    <property type="protein sequence ID" value="OHE95228.1"/>
    <property type="molecule type" value="Genomic_DNA"/>
</dbReference>
<dbReference type="RefSeq" id="XP_022472390.1">
    <property type="nucleotide sequence ID" value="XM_022621118.1"/>
</dbReference>
<dbReference type="AlphaFoldDB" id="A0A1G4B1C5"/>
<evidence type="ECO:0000313" key="2">
    <source>
        <dbReference type="Proteomes" id="UP000176998"/>
    </source>
</evidence>
<gene>
    <name evidence="1" type="ORF">CORC01_09489</name>
</gene>
<accession>A0A1G4B1C5</accession>
<keyword evidence="2" id="KW-1185">Reference proteome</keyword>
<dbReference type="Proteomes" id="UP000176998">
    <property type="component" value="Unassembled WGS sequence"/>
</dbReference>
<proteinExistence type="predicted"/>
<sequence length="107" mass="12471">MPTSTVNRYQNYVTLEQEVMVSYRLLSGQSVHSRKLIRSDLVKLKHDGRPFDDLLRTLCGPKKEVDTLLPEIWPEGWMDIERDTLLESDVYSAQSDFPRLGYRLISL</sequence>
<evidence type="ECO:0000313" key="1">
    <source>
        <dbReference type="EMBL" id="OHE95228.1"/>
    </source>
</evidence>
<protein>
    <submittedName>
        <fullName evidence="1">Uncharacterized protein</fullName>
    </submittedName>
</protein>